<comment type="caution">
    <text evidence="2">The sequence shown here is derived from an EMBL/GenBank/DDBJ whole genome shotgun (WGS) entry which is preliminary data.</text>
</comment>
<dbReference type="EMBL" id="JNAD02000014">
    <property type="protein sequence ID" value="RKM92212.1"/>
    <property type="molecule type" value="Genomic_DNA"/>
</dbReference>
<name>A0A3R7HWA2_9ACTN</name>
<reference evidence="2 3" key="1">
    <citation type="journal article" date="2014" name="Genome Announc.">
        <title>Draft Genome Sequence of Streptomyces fradiae ATCC 19609, a Strain Highly Sensitive to Antibiotics.</title>
        <authorList>
            <person name="Bekker O.B."/>
            <person name="Klimina K.M."/>
            <person name="Vatlin A.A."/>
            <person name="Zakharevich N.V."/>
            <person name="Kasianov A.S."/>
            <person name="Danilenko V.N."/>
        </authorList>
    </citation>
    <scope>NUCLEOTIDE SEQUENCE [LARGE SCALE GENOMIC DNA]</scope>
    <source>
        <strain evidence="2 3">ATCC 19609</strain>
    </source>
</reference>
<dbReference type="AlphaFoldDB" id="A0A3R7HWA2"/>
<evidence type="ECO:0000256" key="1">
    <source>
        <dbReference type="SAM" id="MobiDB-lite"/>
    </source>
</evidence>
<feature type="region of interest" description="Disordered" evidence="1">
    <location>
        <begin position="22"/>
        <end position="42"/>
    </location>
</feature>
<evidence type="ECO:0000313" key="3">
    <source>
        <dbReference type="Proteomes" id="UP000028058"/>
    </source>
</evidence>
<accession>A0A3R7HWA2</accession>
<gene>
    <name evidence="2" type="ORF">SFRA_025310</name>
</gene>
<sequence length="161" mass="17859">MSSGDSPAARWQPMAGRSSFLRPSAAVRHPDRERGTSMAKRRRTARISAVLAAVAVLGTLTGTAQAGTTEARESARQHRAEQLCPSGYVCFWSRPYFRGVMRVYKNPRFHICGWVPGYQARSVVNRDNQTWSFYGDVNCGAHVVTLSPGQFAANVLVRTWK</sequence>
<evidence type="ECO:0008006" key="4">
    <source>
        <dbReference type="Google" id="ProtNLM"/>
    </source>
</evidence>
<protein>
    <recommendedName>
        <fullName evidence="4">Peptidase inhibitor family I36 protein</fullName>
    </recommendedName>
</protein>
<dbReference type="Proteomes" id="UP000028058">
    <property type="component" value="Unassembled WGS sequence"/>
</dbReference>
<organism evidence="2 3">
    <name type="scientific">Streptomyces xinghaiensis</name>
    <dbReference type="NCBI Taxonomy" id="1038928"/>
    <lineage>
        <taxon>Bacteria</taxon>
        <taxon>Bacillati</taxon>
        <taxon>Actinomycetota</taxon>
        <taxon>Actinomycetes</taxon>
        <taxon>Kitasatosporales</taxon>
        <taxon>Streptomycetaceae</taxon>
        <taxon>Streptomyces</taxon>
    </lineage>
</organism>
<proteinExistence type="predicted"/>
<dbReference type="Pfam" id="PF03995">
    <property type="entry name" value="Inhibitor_I36"/>
    <property type="match status" value="1"/>
</dbReference>
<keyword evidence="3" id="KW-1185">Reference proteome</keyword>
<evidence type="ECO:0000313" key="2">
    <source>
        <dbReference type="EMBL" id="RKM92212.1"/>
    </source>
</evidence>